<dbReference type="Pfam" id="PF05402">
    <property type="entry name" value="PqqD"/>
    <property type="match status" value="1"/>
</dbReference>
<comment type="caution">
    <text evidence="1">The sequence shown here is derived from an EMBL/GenBank/DDBJ whole genome shotgun (WGS) entry which is preliminary data.</text>
</comment>
<reference evidence="1 2" key="1">
    <citation type="submission" date="2020-02" db="EMBL/GenBank/DDBJ databases">
        <authorList>
            <person name="Li X.-J."/>
            <person name="Feng X.-M."/>
        </authorList>
    </citation>
    <scope>NUCLEOTIDE SEQUENCE [LARGE SCALE GENOMIC DNA]</scope>
    <source>
        <strain evidence="1 2">CGMCC 4.7225</strain>
    </source>
</reference>
<organism evidence="1 2">
    <name type="scientific">Phytoactinopolyspora alkaliphila</name>
    <dbReference type="NCBI Taxonomy" id="1783498"/>
    <lineage>
        <taxon>Bacteria</taxon>
        <taxon>Bacillati</taxon>
        <taxon>Actinomycetota</taxon>
        <taxon>Actinomycetes</taxon>
        <taxon>Jiangellales</taxon>
        <taxon>Jiangellaceae</taxon>
        <taxon>Phytoactinopolyspora</taxon>
    </lineage>
</organism>
<accession>A0A6N9YJI0</accession>
<name>A0A6N9YJI0_9ACTN</name>
<keyword evidence="2" id="KW-1185">Reference proteome</keyword>
<dbReference type="RefSeq" id="WP_163817506.1">
    <property type="nucleotide sequence ID" value="NZ_JAAGOB010000003.1"/>
</dbReference>
<sequence length="90" mass="9718">MSSDVPQRAVSVREMEIDGDVTLFHAETQEALVLNATASDVWRLLDGERSVDEIVKALAPAYAADAVVVRAGVESALAQLEEHRALEWAG</sequence>
<evidence type="ECO:0000313" key="2">
    <source>
        <dbReference type="Proteomes" id="UP000469185"/>
    </source>
</evidence>
<proteinExistence type="predicted"/>
<dbReference type="EMBL" id="JAAGOB010000003">
    <property type="protein sequence ID" value="NED95107.1"/>
    <property type="molecule type" value="Genomic_DNA"/>
</dbReference>
<gene>
    <name evidence="1" type="ORF">G1H11_07245</name>
</gene>
<evidence type="ECO:0000313" key="1">
    <source>
        <dbReference type="EMBL" id="NED95107.1"/>
    </source>
</evidence>
<dbReference type="InterPro" id="IPR008792">
    <property type="entry name" value="PQQD"/>
</dbReference>
<dbReference type="Gene3D" id="1.10.10.1150">
    <property type="entry name" value="Coenzyme PQQ synthesis protein D (PqqD)"/>
    <property type="match status" value="1"/>
</dbReference>
<protein>
    <submittedName>
        <fullName evidence="1">PqqD family protein</fullName>
    </submittedName>
</protein>
<dbReference type="AlphaFoldDB" id="A0A6N9YJI0"/>
<dbReference type="InterPro" id="IPR041881">
    <property type="entry name" value="PqqD_sf"/>
</dbReference>
<dbReference type="Proteomes" id="UP000469185">
    <property type="component" value="Unassembled WGS sequence"/>
</dbReference>